<dbReference type="AlphaFoldDB" id="A0A4Y7K4U6"/>
<name>A0A4Y7K4U6_PAPSO</name>
<dbReference type="EMBL" id="CM010720">
    <property type="protein sequence ID" value="RZC67015.1"/>
    <property type="molecule type" value="Genomic_DNA"/>
</dbReference>
<reference evidence="1 2" key="1">
    <citation type="journal article" date="2018" name="Science">
        <title>The opium poppy genome and morphinan production.</title>
        <authorList>
            <person name="Guo L."/>
            <person name="Winzer T."/>
            <person name="Yang X."/>
            <person name="Li Y."/>
            <person name="Ning Z."/>
            <person name="He Z."/>
            <person name="Teodor R."/>
            <person name="Lu Y."/>
            <person name="Bowser T.A."/>
            <person name="Graham I.A."/>
            <person name="Ye K."/>
        </authorList>
    </citation>
    <scope>NUCLEOTIDE SEQUENCE [LARGE SCALE GENOMIC DNA]</scope>
    <source>
        <strain evidence="2">cv. HN1</strain>
        <tissue evidence="1">Leaves</tissue>
    </source>
</reference>
<dbReference type="Proteomes" id="UP000316621">
    <property type="component" value="Chromosome 6"/>
</dbReference>
<protein>
    <submittedName>
        <fullName evidence="1">Uncharacterized protein</fullName>
    </submittedName>
</protein>
<accession>A0A4Y7K4U6</accession>
<evidence type="ECO:0000313" key="1">
    <source>
        <dbReference type="EMBL" id="RZC67015.1"/>
    </source>
</evidence>
<dbReference type="Gramene" id="RZC67015">
    <property type="protein sequence ID" value="RZC67015"/>
    <property type="gene ID" value="C5167_010706"/>
</dbReference>
<organism evidence="1 2">
    <name type="scientific">Papaver somniferum</name>
    <name type="common">Opium poppy</name>
    <dbReference type="NCBI Taxonomy" id="3469"/>
    <lineage>
        <taxon>Eukaryota</taxon>
        <taxon>Viridiplantae</taxon>
        <taxon>Streptophyta</taxon>
        <taxon>Embryophyta</taxon>
        <taxon>Tracheophyta</taxon>
        <taxon>Spermatophyta</taxon>
        <taxon>Magnoliopsida</taxon>
        <taxon>Ranunculales</taxon>
        <taxon>Papaveraceae</taxon>
        <taxon>Papaveroideae</taxon>
        <taxon>Papaver</taxon>
    </lineage>
</organism>
<keyword evidence="2" id="KW-1185">Reference proteome</keyword>
<evidence type="ECO:0000313" key="2">
    <source>
        <dbReference type="Proteomes" id="UP000316621"/>
    </source>
</evidence>
<sequence>MVIHGDISQAFVSTFYPPLSLMQFSVPRVCGGDDRSVCKLRLHHSGALRKETIVSEEGEL</sequence>
<gene>
    <name evidence="1" type="ORF">C5167_010706</name>
</gene>
<proteinExistence type="predicted"/>